<protein>
    <submittedName>
        <fullName evidence="12">Molecular chaperone</fullName>
    </submittedName>
</protein>
<keyword evidence="4 9" id="KW-0732">Signal</keyword>
<dbReference type="PANTHER" id="PTHR30251:SF2">
    <property type="entry name" value="FIMBRIAL CHAPERONE YADV-RELATED"/>
    <property type="match status" value="1"/>
</dbReference>
<feature type="domain" description="Pili assembly chaperone N-terminal" evidence="10">
    <location>
        <begin position="25"/>
        <end position="147"/>
    </location>
</feature>
<feature type="signal peptide" evidence="9">
    <location>
        <begin position="1"/>
        <end position="24"/>
    </location>
</feature>
<dbReference type="AlphaFoldDB" id="A0A4Q2AI47"/>
<dbReference type="GO" id="GO:0071555">
    <property type="term" value="P:cell wall organization"/>
    <property type="evidence" value="ECO:0007669"/>
    <property type="project" value="InterPro"/>
</dbReference>
<keyword evidence="7" id="KW-0393">Immunoglobulin domain</keyword>
<dbReference type="InterPro" id="IPR016148">
    <property type="entry name" value="Pili_assmbl_chaperone_C"/>
</dbReference>
<evidence type="ECO:0000256" key="9">
    <source>
        <dbReference type="SAM" id="SignalP"/>
    </source>
</evidence>
<evidence type="ECO:0000259" key="10">
    <source>
        <dbReference type="Pfam" id="PF00345"/>
    </source>
</evidence>
<accession>A0A4Q2AI47</accession>
<dbReference type="PANTHER" id="PTHR30251">
    <property type="entry name" value="PILUS ASSEMBLY CHAPERONE"/>
    <property type="match status" value="1"/>
</dbReference>
<dbReference type="PROSITE" id="PS00635">
    <property type="entry name" value="PILI_CHAPERONE"/>
    <property type="match status" value="1"/>
</dbReference>
<evidence type="ECO:0000256" key="3">
    <source>
        <dbReference type="ARBA" id="ARBA00022558"/>
    </source>
</evidence>
<dbReference type="SUPFAM" id="SSF49584">
    <property type="entry name" value="Periplasmic chaperone C-domain"/>
    <property type="match status" value="1"/>
</dbReference>
<keyword evidence="3" id="KW-1029">Fimbrium biogenesis</keyword>
<reference evidence="12 13" key="1">
    <citation type="submission" date="2018-08" db="EMBL/GenBank/DDBJ databases">
        <title>Mountain-cultivated ginseng endophyte, Burkholderia stabilis and its activity against ginseng root rot disease.</title>
        <authorList>
            <person name="Tapan Kumar M."/>
            <person name="Bae H."/>
            <person name="Shanmugam G."/>
            <person name="Jeon J."/>
        </authorList>
    </citation>
    <scope>NUCLEOTIDE SEQUENCE [LARGE SCALE GENOMIC DNA]</scope>
    <source>
        <strain evidence="12 13">EB159</strain>
    </source>
</reference>
<dbReference type="InterPro" id="IPR050643">
    <property type="entry name" value="Periplasmic_pilus_chap"/>
</dbReference>
<dbReference type="SUPFAM" id="SSF49354">
    <property type="entry name" value="PapD-like"/>
    <property type="match status" value="1"/>
</dbReference>
<comment type="subcellular location">
    <subcellularLocation>
        <location evidence="1 8">Periplasm</location>
    </subcellularLocation>
</comment>
<keyword evidence="6 8" id="KW-0143">Chaperone</keyword>
<dbReference type="Gene3D" id="2.60.40.10">
    <property type="entry name" value="Immunoglobulins"/>
    <property type="match status" value="2"/>
</dbReference>
<dbReference type="Pfam" id="PF02753">
    <property type="entry name" value="PapD_C"/>
    <property type="match status" value="1"/>
</dbReference>
<dbReference type="GO" id="GO:0030288">
    <property type="term" value="C:outer membrane-bounded periplasmic space"/>
    <property type="evidence" value="ECO:0007669"/>
    <property type="project" value="InterPro"/>
</dbReference>
<feature type="domain" description="Pili assembly chaperone C-terminal" evidence="11">
    <location>
        <begin position="176"/>
        <end position="239"/>
    </location>
</feature>
<dbReference type="EMBL" id="QWEX01000002">
    <property type="protein sequence ID" value="RXV68730.1"/>
    <property type="molecule type" value="Genomic_DNA"/>
</dbReference>
<dbReference type="InterPro" id="IPR008962">
    <property type="entry name" value="PapD-like_sf"/>
</dbReference>
<dbReference type="FunFam" id="2.60.40.10:FF:000458">
    <property type="entry name" value="Molecular chaperone FimC"/>
    <property type="match status" value="1"/>
</dbReference>
<dbReference type="PRINTS" id="PR00969">
    <property type="entry name" value="CHAPERONPILI"/>
</dbReference>
<sequence length="248" mass="27111">MKLARLTRTTAACIAVLAAMTANASVVITGTRVIYPASEREVTVKLNNDGKVPALVQTWIDDGDESVDAQKRAMPFSLTPPVFRLDPDKGQTLRLAYTHDPLPDDRESVYWLNVLEIPPRAKAEDARNVLQMAFRSRIKIFYRPAGLQGDANDAPRSVTWTLAPSKDGKHVVVRADNPTPYNVNVAKASVTVSGKAYDSQGGMIPPRGSHEFVLDDLHGTPSTLTPIRYETVNDYGAIVPAVYPPDSK</sequence>
<dbReference type="InterPro" id="IPR036316">
    <property type="entry name" value="Pili_assmbl_chap_C_dom_sf"/>
</dbReference>
<dbReference type="Proteomes" id="UP000289650">
    <property type="component" value="Unassembled WGS sequence"/>
</dbReference>
<comment type="similarity">
    <text evidence="2 8">Belongs to the periplasmic pilus chaperone family.</text>
</comment>
<dbReference type="InterPro" id="IPR013783">
    <property type="entry name" value="Ig-like_fold"/>
</dbReference>
<feature type="chain" id="PRO_5020861003" evidence="9">
    <location>
        <begin position="25"/>
        <end position="248"/>
    </location>
</feature>
<evidence type="ECO:0000256" key="5">
    <source>
        <dbReference type="ARBA" id="ARBA00022764"/>
    </source>
</evidence>
<evidence type="ECO:0000256" key="1">
    <source>
        <dbReference type="ARBA" id="ARBA00004418"/>
    </source>
</evidence>
<dbReference type="Pfam" id="PF00345">
    <property type="entry name" value="PapD_N"/>
    <property type="match status" value="1"/>
</dbReference>
<evidence type="ECO:0000256" key="2">
    <source>
        <dbReference type="ARBA" id="ARBA00007399"/>
    </source>
</evidence>
<organism evidence="12 13">
    <name type="scientific">Burkholderia stabilis</name>
    <dbReference type="NCBI Taxonomy" id="95485"/>
    <lineage>
        <taxon>Bacteria</taxon>
        <taxon>Pseudomonadati</taxon>
        <taxon>Pseudomonadota</taxon>
        <taxon>Betaproteobacteria</taxon>
        <taxon>Burkholderiales</taxon>
        <taxon>Burkholderiaceae</taxon>
        <taxon>Burkholderia</taxon>
        <taxon>Burkholderia cepacia complex</taxon>
    </lineage>
</organism>
<evidence type="ECO:0000256" key="6">
    <source>
        <dbReference type="ARBA" id="ARBA00023186"/>
    </source>
</evidence>
<keyword evidence="5" id="KW-0574">Periplasm</keyword>
<evidence type="ECO:0000313" key="12">
    <source>
        <dbReference type="EMBL" id="RXV68730.1"/>
    </source>
</evidence>
<name>A0A4Q2AI47_9BURK</name>
<dbReference type="InterPro" id="IPR016147">
    <property type="entry name" value="Pili_assmbl_chaperone_N"/>
</dbReference>
<evidence type="ECO:0000313" key="13">
    <source>
        <dbReference type="Proteomes" id="UP000289650"/>
    </source>
</evidence>
<evidence type="ECO:0000256" key="4">
    <source>
        <dbReference type="ARBA" id="ARBA00022729"/>
    </source>
</evidence>
<evidence type="ECO:0000259" key="11">
    <source>
        <dbReference type="Pfam" id="PF02753"/>
    </source>
</evidence>
<dbReference type="OrthoDB" id="9131059at2"/>
<dbReference type="InterPro" id="IPR001829">
    <property type="entry name" value="Pili_assmbl_chaperone_bac"/>
</dbReference>
<gene>
    <name evidence="12" type="ORF">D1006_26735</name>
</gene>
<evidence type="ECO:0000256" key="8">
    <source>
        <dbReference type="RuleBase" id="RU003918"/>
    </source>
</evidence>
<comment type="caution">
    <text evidence="12">The sequence shown here is derived from an EMBL/GenBank/DDBJ whole genome shotgun (WGS) entry which is preliminary data.</text>
</comment>
<dbReference type="InterPro" id="IPR018046">
    <property type="entry name" value="Pili_assmbl_chaperone_CS"/>
</dbReference>
<proteinExistence type="inferred from homology"/>
<evidence type="ECO:0000256" key="7">
    <source>
        <dbReference type="ARBA" id="ARBA00023319"/>
    </source>
</evidence>
<dbReference type="RefSeq" id="WP_129516306.1">
    <property type="nucleotide sequence ID" value="NZ_QWEX01000002.1"/>
</dbReference>